<dbReference type="AlphaFoldDB" id="A0A108T7E9"/>
<sequence>MNAEQAFEELIETLARRAAGGGMGCRVDVGTVKDVNEQEGTCTVEREGKPEMHEVRLNAVIDERVKDVFRIIPATGSYVMVLQMGMAEGMVLATSKIERVEIKTGNVTMSLSSAGIVMNGGELGGMIDIGKLTDKVNDLVEAFNGHTHQVSTTGSASAQSGTAAVIASKAKKLDRGDYENKKVKH</sequence>
<dbReference type="Proteomes" id="UP000448877">
    <property type="component" value="Unassembled WGS sequence"/>
</dbReference>
<name>A0A108T7E9_9BACE</name>
<organism evidence="1 2">
    <name type="scientific">Bacteroides cellulosilyticus</name>
    <dbReference type="NCBI Taxonomy" id="246787"/>
    <lineage>
        <taxon>Bacteria</taxon>
        <taxon>Pseudomonadati</taxon>
        <taxon>Bacteroidota</taxon>
        <taxon>Bacteroidia</taxon>
        <taxon>Bacteroidales</taxon>
        <taxon>Bacteroidaceae</taxon>
        <taxon>Bacteroides</taxon>
    </lineage>
</organism>
<accession>A0A108T7E9</accession>
<proteinExistence type="predicted"/>
<protein>
    <submittedName>
        <fullName evidence="1">Uncharacterized protein</fullName>
    </submittedName>
</protein>
<evidence type="ECO:0000313" key="1">
    <source>
        <dbReference type="EMBL" id="KAA5411922.1"/>
    </source>
</evidence>
<gene>
    <name evidence="1" type="ORF">F2Y81_27590</name>
</gene>
<dbReference type="EMBL" id="VVYV01000089">
    <property type="protein sequence ID" value="KAA5411922.1"/>
    <property type="molecule type" value="Genomic_DNA"/>
</dbReference>
<reference evidence="1 2" key="1">
    <citation type="journal article" date="2019" name="Nat. Med.">
        <title>A library of human gut bacterial isolates paired with longitudinal multiomics data enables mechanistic microbiome research.</title>
        <authorList>
            <person name="Poyet M."/>
            <person name="Groussin M."/>
            <person name="Gibbons S.M."/>
            <person name="Avila-Pacheco J."/>
            <person name="Jiang X."/>
            <person name="Kearney S.M."/>
            <person name="Perrotta A.R."/>
            <person name="Berdy B."/>
            <person name="Zhao S."/>
            <person name="Lieberman T.D."/>
            <person name="Swanson P.K."/>
            <person name="Smith M."/>
            <person name="Roesemann S."/>
            <person name="Alexander J.E."/>
            <person name="Rich S.A."/>
            <person name="Livny J."/>
            <person name="Vlamakis H."/>
            <person name="Clish C."/>
            <person name="Bullock K."/>
            <person name="Deik A."/>
            <person name="Scott J."/>
            <person name="Pierce K.A."/>
            <person name="Xavier R.J."/>
            <person name="Alm E.J."/>
        </authorList>
    </citation>
    <scope>NUCLEOTIDE SEQUENCE [LARGE SCALE GENOMIC DNA]</scope>
    <source>
        <strain evidence="1 2">BIOML-A6</strain>
    </source>
</reference>
<evidence type="ECO:0000313" key="2">
    <source>
        <dbReference type="Proteomes" id="UP000448877"/>
    </source>
</evidence>
<dbReference type="RefSeq" id="WP_007215692.1">
    <property type="nucleotide sequence ID" value="NZ_CABMLT010000015.1"/>
</dbReference>
<comment type="caution">
    <text evidence="1">The sequence shown here is derived from an EMBL/GenBank/DDBJ whole genome shotgun (WGS) entry which is preliminary data.</text>
</comment>